<keyword evidence="1" id="KW-0813">Transport</keyword>
<accession>E9EJS7</accession>
<name>E9EJS7_METRA</name>
<proteinExistence type="predicted"/>
<evidence type="ECO:0000259" key="3">
    <source>
        <dbReference type="Pfam" id="PF06422"/>
    </source>
</evidence>
<keyword evidence="2" id="KW-0812">Transmembrane</keyword>
<dbReference type="GO" id="GO:0042626">
    <property type="term" value="F:ATPase-coupled transmembrane transporter activity"/>
    <property type="evidence" value="ECO:0007669"/>
    <property type="project" value="InterPro"/>
</dbReference>
<dbReference type="RefSeq" id="XP_007817075.2">
    <property type="nucleotide sequence ID" value="XM_007818884.2"/>
</dbReference>
<gene>
    <name evidence="4" type="ORF">MAA_00886</name>
</gene>
<keyword evidence="2" id="KW-1133">Transmembrane helix</keyword>
<keyword evidence="5" id="KW-1185">Reference proteome</keyword>
<keyword evidence="2" id="KW-0472">Membrane</keyword>
<comment type="caution">
    <text evidence="4">The sequence shown here is derived from an EMBL/GenBank/DDBJ whole genome shotgun (WGS) entry which is preliminary data.</text>
</comment>
<dbReference type="GO" id="GO:0016020">
    <property type="term" value="C:membrane"/>
    <property type="evidence" value="ECO:0007669"/>
    <property type="project" value="InterPro"/>
</dbReference>
<dbReference type="Pfam" id="PF06422">
    <property type="entry name" value="PDR_CDR"/>
    <property type="match status" value="1"/>
</dbReference>
<protein>
    <submittedName>
        <fullName evidence="4">Multidrug resistance protein CDR2</fullName>
    </submittedName>
</protein>
<feature type="transmembrane region" description="Helical" evidence="2">
    <location>
        <begin position="12"/>
        <end position="31"/>
    </location>
</feature>
<dbReference type="OrthoDB" id="5412775at2759"/>
<evidence type="ECO:0000256" key="2">
    <source>
        <dbReference type="SAM" id="Phobius"/>
    </source>
</evidence>
<reference evidence="4 5" key="1">
    <citation type="journal article" date="2011" name="PLoS Genet.">
        <title>Genome sequencing and comparative transcriptomics of the model entomopathogenic fungi Metarhizium anisopliae and M. acridum.</title>
        <authorList>
            <person name="Gao Q."/>
            <person name="Jin K."/>
            <person name="Ying S.H."/>
            <person name="Zhang Y."/>
            <person name="Xiao G."/>
            <person name="Shang Y."/>
            <person name="Duan Z."/>
            <person name="Hu X."/>
            <person name="Xie X.Q."/>
            <person name="Zhou G."/>
            <person name="Peng G."/>
            <person name="Luo Z."/>
            <person name="Huang W."/>
            <person name="Wang B."/>
            <person name="Fang W."/>
            <person name="Wang S."/>
            <person name="Zhong Y."/>
            <person name="Ma L.J."/>
            <person name="St Leger R.J."/>
            <person name="Zhao G.P."/>
            <person name="Pei Y."/>
            <person name="Feng M.G."/>
            <person name="Xia Y."/>
            <person name="Wang C."/>
        </authorList>
    </citation>
    <scope>NUCLEOTIDE SEQUENCE [LARGE SCALE GENOMIC DNA]</scope>
    <source>
        <strain evidence="5">ARSEF 23 / ATCC MYA-3075</strain>
    </source>
</reference>
<dbReference type="GeneID" id="19255172"/>
<evidence type="ECO:0000313" key="4">
    <source>
        <dbReference type="EMBL" id="EFZ03812.2"/>
    </source>
</evidence>
<sequence>MSFSSSNLWRNFGILCAWCVFFVAMTVFFTSRWKQMGEGGRGLLIPREKQKKVPKAVVVDEESQAVEKLSENSGSDSEKSDVTIDNQLVNNTLVFIWKNLTYTVKTPHGDRLLLDNV</sequence>
<dbReference type="AlphaFoldDB" id="E9EJS7"/>
<dbReference type="InterPro" id="IPR010929">
    <property type="entry name" value="PDR_CDR_ABC"/>
</dbReference>
<evidence type="ECO:0000313" key="5">
    <source>
        <dbReference type="Proteomes" id="UP000002498"/>
    </source>
</evidence>
<dbReference type="GO" id="GO:0005524">
    <property type="term" value="F:ATP binding"/>
    <property type="evidence" value="ECO:0007669"/>
    <property type="project" value="InterPro"/>
</dbReference>
<dbReference type="KEGG" id="maj:MAA_00886"/>
<dbReference type="EMBL" id="ADNJ02000008">
    <property type="protein sequence ID" value="EFZ03812.2"/>
    <property type="molecule type" value="Genomic_DNA"/>
</dbReference>
<reference evidence="4 5" key="2">
    <citation type="journal article" date="2014" name="Proc. Natl. Acad. Sci. U.S.A.">
        <title>Trajectory and genomic determinants of fungal-pathogen speciation and host adaptation.</title>
        <authorList>
            <person name="Hu X."/>
            <person name="Xiao G."/>
            <person name="Zheng P."/>
            <person name="Shang Y."/>
            <person name="Su Y."/>
            <person name="Zhang X."/>
            <person name="Liu X."/>
            <person name="Zhan S."/>
            <person name="St Leger R.J."/>
            <person name="Wang C."/>
        </authorList>
    </citation>
    <scope>GENOME REANNOTATION</scope>
    <source>
        <strain evidence="5">ARSEF 23 / ATCC MYA-3075</strain>
    </source>
</reference>
<dbReference type="Proteomes" id="UP000002498">
    <property type="component" value="Unassembled WGS sequence"/>
</dbReference>
<organism evidence="4 5">
    <name type="scientific">Metarhizium robertsii (strain ARSEF 23 / ATCC MYA-3075)</name>
    <name type="common">Metarhizium anisopliae (strain ARSEF 23)</name>
    <dbReference type="NCBI Taxonomy" id="655844"/>
    <lineage>
        <taxon>Eukaryota</taxon>
        <taxon>Fungi</taxon>
        <taxon>Dikarya</taxon>
        <taxon>Ascomycota</taxon>
        <taxon>Pezizomycotina</taxon>
        <taxon>Sordariomycetes</taxon>
        <taxon>Hypocreomycetidae</taxon>
        <taxon>Hypocreales</taxon>
        <taxon>Clavicipitaceae</taxon>
        <taxon>Metarhizium</taxon>
    </lineage>
</organism>
<evidence type="ECO:0000256" key="1">
    <source>
        <dbReference type="ARBA" id="ARBA00022448"/>
    </source>
</evidence>
<dbReference type="HOGENOM" id="CLU_2085369_0_0_1"/>
<feature type="domain" description="CDR ABC transporter" evidence="3">
    <location>
        <begin position="2"/>
        <end position="52"/>
    </location>
</feature>